<dbReference type="AlphaFoldDB" id="A0AAD3DKI6"/>
<accession>A0AAD3DKI6</accession>
<organism evidence="2 3">
    <name type="scientific">Astrephomene gubernaculifera</name>
    <dbReference type="NCBI Taxonomy" id="47775"/>
    <lineage>
        <taxon>Eukaryota</taxon>
        <taxon>Viridiplantae</taxon>
        <taxon>Chlorophyta</taxon>
        <taxon>core chlorophytes</taxon>
        <taxon>Chlorophyceae</taxon>
        <taxon>CS clade</taxon>
        <taxon>Chlamydomonadales</taxon>
        <taxon>Astrephomenaceae</taxon>
        <taxon>Astrephomene</taxon>
    </lineage>
</organism>
<feature type="compositionally biased region" description="Low complexity" evidence="1">
    <location>
        <begin position="323"/>
        <end position="346"/>
    </location>
</feature>
<proteinExistence type="predicted"/>
<sequence length="465" mass="48646">MQPVPKVPDWAYDSDEDHKYDALCDQAWTLIHAGLSSPSVNLQGGAGSLLAVNREQQHPVADASATAAVVITIAEMAEPDAKRAATLGATNVDKSAGLAPESHSGKDYRGLGPSPVLLRQIQHYNLRPGRYACNPENSVGDSLSVDNLGFGDPRPEPEHGSGMDSEAQAAPSQDLPKKPTGLEPLVAEKNARTPSRRCGPSPVLKRHIQRYSLRPGSSGGSKENNPGPDDGSLVAGTSMGLRLAGPAAGPSRSVRPPSRVRHQQTSHAAATAGERNARAHGPSGVQAATPARNATVTPTRPSRTHNTASNCTAQLQRTPPPAAQRTPPSQRRLDATQAAAAQQQPQLRPRGLALVRQAATYSAAGSCPGAADEAYADIVARSDPDMARRLEAVLLVQDLLLALVDGVVESTEQGGGPHRVAQAAERGAGRLQHVERRAAAVASGVVKESEGMVEGRQPGCRCVIM</sequence>
<keyword evidence="3" id="KW-1185">Reference proteome</keyword>
<dbReference type="EMBL" id="BMAR01000006">
    <property type="protein sequence ID" value="GFR43559.1"/>
    <property type="molecule type" value="Genomic_DNA"/>
</dbReference>
<reference evidence="2 3" key="1">
    <citation type="journal article" date="2021" name="Sci. Rep.">
        <title>Genome sequencing of the multicellular alga Astrephomene provides insights into convergent evolution of germ-soma differentiation.</title>
        <authorList>
            <person name="Yamashita S."/>
            <person name="Yamamoto K."/>
            <person name="Matsuzaki R."/>
            <person name="Suzuki S."/>
            <person name="Yamaguchi H."/>
            <person name="Hirooka S."/>
            <person name="Minakuchi Y."/>
            <person name="Miyagishima S."/>
            <person name="Kawachi M."/>
            <person name="Toyoda A."/>
            <person name="Nozaki H."/>
        </authorList>
    </citation>
    <scope>NUCLEOTIDE SEQUENCE [LARGE SCALE GENOMIC DNA]</scope>
    <source>
        <strain evidence="2 3">NIES-4017</strain>
    </source>
</reference>
<gene>
    <name evidence="2" type="ORF">Agub_g4652</name>
</gene>
<protein>
    <submittedName>
        <fullName evidence="2">Uncharacterized protein</fullName>
    </submittedName>
</protein>
<comment type="caution">
    <text evidence="2">The sequence shown here is derived from an EMBL/GenBank/DDBJ whole genome shotgun (WGS) entry which is preliminary data.</text>
</comment>
<evidence type="ECO:0000256" key="1">
    <source>
        <dbReference type="SAM" id="MobiDB-lite"/>
    </source>
</evidence>
<feature type="region of interest" description="Disordered" evidence="1">
    <location>
        <begin position="135"/>
        <end position="346"/>
    </location>
</feature>
<feature type="compositionally biased region" description="Polar residues" evidence="1">
    <location>
        <begin position="292"/>
        <end position="315"/>
    </location>
</feature>
<evidence type="ECO:0000313" key="2">
    <source>
        <dbReference type="EMBL" id="GFR43559.1"/>
    </source>
</evidence>
<evidence type="ECO:0000313" key="3">
    <source>
        <dbReference type="Proteomes" id="UP001054857"/>
    </source>
</evidence>
<dbReference type="Proteomes" id="UP001054857">
    <property type="component" value="Unassembled WGS sequence"/>
</dbReference>
<name>A0AAD3DKI6_9CHLO</name>
<feature type="compositionally biased region" description="Polar residues" evidence="1">
    <location>
        <begin position="135"/>
        <end position="145"/>
    </location>
</feature>